<keyword evidence="3" id="KW-1185">Reference proteome</keyword>
<gene>
    <name evidence="2" type="ORF">COMA2_80136</name>
</gene>
<reference evidence="3" key="1">
    <citation type="submission" date="2015-10" db="EMBL/GenBank/DDBJ databases">
        <authorList>
            <person name="Luecker S."/>
            <person name="Luecker S."/>
        </authorList>
    </citation>
    <scope>NUCLEOTIDE SEQUENCE [LARGE SCALE GENOMIC DNA]</scope>
</reference>
<name>A0A0S4LV32_9BACT</name>
<proteinExistence type="predicted"/>
<feature type="region of interest" description="Disordered" evidence="1">
    <location>
        <begin position="56"/>
        <end position="82"/>
    </location>
</feature>
<evidence type="ECO:0000256" key="1">
    <source>
        <dbReference type="SAM" id="MobiDB-lite"/>
    </source>
</evidence>
<feature type="region of interest" description="Disordered" evidence="1">
    <location>
        <begin position="1"/>
        <end position="21"/>
    </location>
</feature>
<organism evidence="2 3">
    <name type="scientific">Candidatus Nitrospira nitrificans</name>
    <dbReference type="NCBI Taxonomy" id="1742973"/>
    <lineage>
        <taxon>Bacteria</taxon>
        <taxon>Pseudomonadati</taxon>
        <taxon>Nitrospirota</taxon>
        <taxon>Nitrospiria</taxon>
        <taxon>Nitrospirales</taxon>
        <taxon>Nitrospiraceae</taxon>
        <taxon>Nitrospira</taxon>
    </lineage>
</organism>
<dbReference type="EMBL" id="CZPZ01000035">
    <property type="protein sequence ID" value="CUS39702.1"/>
    <property type="molecule type" value="Genomic_DNA"/>
</dbReference>
<evidence type="ECO:0000313" key="3">
    <source>
        <dbReference type="Proteomes" id="UP000198736"/>
    </source>
</evidence>
<dbReference type="AlphaFoldDB" id="A0A0S4LV32"/>
<dbReference type="Proteomes" id="UP000198736">
    <property type="component" value="Unassembled WGS sequence"/>
</dbReference>
<protein>
    <submittedName>
        <fullName evidence="2">Uncharacterized protein</fullName>
    </submittedName>
</protein>
<feature type="compositionally biased region" description="Basic residues" evidence="1">
    <location>
        <begin position="1"/>
        <end position="10"/>
    </location>
</feature>
<sequence length="82" mass="8426">MIHSALRRPHSLKEVSPGPGHSLHACEGRGEVNGCHAENLACHAAAIGIANPSMGAGSRYRMRDASENGSGALPERSANAIG</sequence>
<evidence type="ECO:0000313" key="2">
    <source>
        <dbReference type="EMBL" id="CUS39702.1"/>
    </source>
</evidence>
<accession>A0A0S4LV32</accession>